<gene>
    <name evidence="3" type="ORF">MNBD_NITROSPINAE04-1541</name>
</gene>
<feature type="region of interest" description="Disordered" evidence="2">
    <location>
        <begin position="38"/>
        <end position="68"/>
    </location>
</feature>
<organism evidence="3">
    <name type="scientific">hydrothermal vent metagenome</name>
    <dbReference type="NCBI Taxonomy" id="652676"/>
    <lineage>
        <taxon>unclassified sequences</taxon>
        <taxon>metagenomes</taxon>
        <taxon>ecological metagenomes</taxon>
    </lineage>
</organism>
<dbReference type="AlphaFoldDB" id="A0A3B1C9T3"/>
<sequence length="200" mass="21936">MVKTYRTGKAAMVALIAVSTYVLATSGNWQNVFSPLPSQAQSAATTPDEVSRGRSLKGKASKEPLPDIKPGTLDMEILRDVEKRKKALDIREAELEKREQRLNSLQADIEKQLSELKTVQAKIDESMELRNDLEKTAIAKLAKTYASMPPESAAQLIQNIDNAIAIRILSVMKERAAGKILAAAPPDLATRLSEGLVKKR</sequence>
<protein>
    <recommendedName>
        <fullName evidence="4">Magnesium transporter MgtE intracellular domain-containing protein</fullName>
    </recommendedName>
</protein>
<name>A0A3B1C9T3_9ZZZZ</name>
<feature type="coiled-coil region" evidence="1">
    <location>
        <begin position="78"/>
        <end position="136"/>
    </location>
</feature>
<dbReference type="SUPFAM" id="SSF158791">
    <property type="entry name" value="MgtE N-terminal domain-like"/>
    <property type="match status" value="1"/>
</dbReference>
<dbReference type="EMBL" id="UOGA01000184">
    <property type="protein sequence ID" value="VAX20714.1"/>
    <property type="molecule type" value="Genomic_DNA"/>
</dbReference>
<proteinExistence type="predicted"/>
<evidence type="ECO:0000256" key="1">
    <source>
        <dbReference type="SAM" id="Coils"/>
    </source>
</evidence>
<reference evidence="3" key="1">
    <citation type="submission" date="2018-06" db="EMBL/GenBank/DDBJ databases">
        <authorList>
            <person name="Zhirakovskaya E."/>
        </authorList>
    </citation>
    <scope>NUCLEOTIDE SEQUENCE</scope>
</reference>
<keyword evidence="1" id="KW-0175">Coiled coil</keyword>
<evidence type="ECO:0000256" key="2">
    <source>
        <dbReference type="SAM" id="MobiDB-lite"/>
    </source>
</evidence>
<evidence type="ECO:0000313" key="3">
    <source>
        <dbReference type="EMBL" id="VAX20714.1"/>
    </source>
</evidence>
<accession>A0A3B1C9T3</accession>
<evidence type="ECO:0008006" key="4">
    <source>
        <dbReference type="Google" id="ProtNLM"/>
    </source>
</evidence>